<evidence type="ECO:0000313" key="2">
    <source>
        <dbReference type="Proteomes" id="UP000075260"/>
    </source>
</evidence>
<reference evidence="1 2" key="1">
    <citation type="submission" date="2014-02" db="EMBL/GenBank/DDBJ databases">
        <title>The small core and large imbalanced accessory genome model reveals a collaborative survival strategy of Sorangium cellulosum strains in nature.</title>
        <authorList>
            <person name="Han K."/>
            <person name="Peng R."/>
            <person name="Blom J."/>
            <person name="Li Y.-Z."/>
        </authorList>
    </citation>
    <scope>NUCLEOTIDE SEQUENCE [LARGE SCALE GENOMIC DNA]</scope>
    <source>
        <strain evidence="1 2">So0008-312</strain>
    </source>
</reference>
<dbReference type="InterPro" id="IPR045851">
    <property type="entry name" value="AMP-bd_C_sf"/>
</dbReference>
<proteinExistence type="predicted"/>
<sequence>MDLPAGAAWQRALHDAVLAYRLGPGDALALPGFHPQQHHPAAILATLLAGATFVELTPADIAARPGLLDEQPITTLGITPGLCEALRKAPIARPPKLRQWVRSVDEPLDWVAWNELVKKNDLASVPSTNLLVDAAAGGAVLFSTRRPGSVQALALPAAGQPYTLFDATGSGEPAAGGAGVFVPTPAGDPKKDGWFVLARRGTEFLWGGTLAPRRAGRAFPAAELAERAAEVPGILGACVVPIPTADPGGRWAFVLLAFAGAPPDGAPANAALSDALADAIREDLGDDFLPDRVTVLPLYPRMQGRKVDAAWCQRQYSSGFLAAKAQHPVFRRLAGLRGLVLGA</sequence>
<dbReference type="Gene3D" id="3.30.300.30">
    <property type="match status" value="1"/>
</dbReference>
<organism evidence="1 2">
    <name type="scientific">Sorangium cellulosum</name>
    <name type="common">Polyangium cellulosum</name>
    <dbReference type="NCBI Taxonomy" id="56"/>
    <lineage>
        <taxon>Bacteria</taxon>
        <taxon>Pseudomonadati</taxon>
        <taxon>Myxococcota</taxon>
        <taxon>Polyangia</taxon>
        <taxon>Polyangiales</taxon>
        <taxon>Polyangiaceae</taxon>
        <taxon>Sorangium</taxon>
    </lineage>
</organism>
<dbReference type="Proteomes" id="UP000075260">
    <property type="component" value="Unassembled WGS sequence"/>
</dbReference>
<gene>
    <name evidence="1" type="ORF">BE15_38170</name>
</gene>
<dbReference type="EMBL" id="JEMA01000591">
    <property type="protein sequence ID" value="KYF68139.1"/>
    <property type="molecule type" value="Genomic_DNA"/>
</dbReference>
<evidence type="ECO:0000313" key="1">
    <source>
        <dbReference type="EMBL" id="KYF68139.1"/>
    </source>
</evidence>
<protein>
    <recommendedName>
        <fullName evidence="3">AMP-dependent synthetase/ligase domain-containing protein</fullName>
    </recommendedName>
</protein>
<evidence type="ECO:0008006" key="3">
    <source>
        <dbReference type="Google" id="ProtNLM"/>
    </source>
</evidence>
<comment type="caution">
    <text evidence="1">The sequence shown here is derived from an EMBL/GenBank/DDBJ whole genome shotgun (WGS) entry which is preliminary data.</text>
</comment>
<accession>A0A150QJI8</accession>
<dbReference type="SUPFAM" id="SSF56801">
    <property type="entry name" value="Acetyl-CoA synthetase-like"/>
    <property type="match status" value="1"/>
</dbReference>
<dbReference type="InterPro" id="IPR042099">
    <property type="entry name" value="ANL_N_sf"/>
</dbReference>
<name>A0A150QJI8_SORCE</name>
<dbReference type="AlphaFoldDB" id="A0A150QJI8"/>
<dbReference type="Gene3D" id="3.40.50.12780">
    <property type="entry name" value="N-terminal domain of ligase-like"/>
    <property type="match status" value="1"/>
</dbReference>
<dbReference type="RefSeq" id="WP_061609333.1">
    <property type="nucleotide sequence ID" value="NZ_JEMA01000591.1"/>
</dbReference>